<evidence type="ECO:0000256" key="2">
    <source>
        <dbReference type="ARBA" id="ARBA00022490"/>
    </source>
</evidence>
<keyword evidence="3 9" id="KW-0436">Ligase</keyword>
<feature type="domain" description="Glutamyl/glutaminyl-tRNA synthetase class Ib catalytic" evidence="10">
    <location>
        <begin position="25"/>
        <end position="336"/>
    </location>
</feature>
<keyword evidence="7 9" id="KW-0030">Aminoacyl-tRNA synthetase</keyword>
<evidence type="ECO:0000256" key="9">
    <source>
        <dbReference type="RuleBase" id="RU363037"/>
    </source>
</evidence>
<name>A0A3P7NUI2_9FIRM</name>
<dbReference type="KEGG" id="cbar:PATL70BA_0929"/>
<dbReference type="InterPro" id="IPR050132">
    <property type="entry name" value="Gln/Glu-tRNA_Ligase"/>
</dbReference>
<evidence type="ECO:0000256" key="1">
    <source>
        <dbReference type="ARBA" id="ARBA00005594"/>
    </source>
</evidence>
<dbReference type="InterPro" id="IPR020059">
    <property type="entry name" value="Glu/Gln-tRNA-synth_Ib_codon-bd"/>
</dbReference>
<reference evidence="13 14" key="1">
    <citation type="submission" date="2018-09" db="EMBL/GenBank/DDBJ databases">
        <authorList>
            <person name="Postec A."/>
        </authorList>
    </citation>
    <scope>NUCLEOTIDE SEQUENCE [LARGE SCALE GENOMIC DNA]</scope>
    <source>
        <strain evidence="13">70B-A</strain>
    </source>
</reference>
<comment type="similarity">
    <text evidence="1 9">Belongs to the class-I aminoacyl-tRNA synthetase family.</text>
</comment>
<dbReference type="PRINTS" id="PR00987">
    <property type="entry name" value="TRNASYNTHGLU"/>
</dbReference>
<keyword evidence="6 9" id="KW-0648">Protein biosynthesis</keyword>
<feature type="domain" description="tRNA synthetases class I (E and Q) anti-codon binding" evidence="12">
    <location>
        <begin position="454"/>
        <end position="527"/>
    </location>
</feature>
<dbReference type="Pfam" id="PF03950">
    <property type="entry name" value="tRNA-synt_1c_C"/>
    <property type="match status" value="1"/>
</dbReference>
<keyword evidence="5 9" id="KW-0067">ATP-binding</keyword>
<gene>
    <name evidence="13" type="primary">glnS</name>
    <name evidence="13" type="ORF">PATL70BA_0929</name>
</gene>
<dbReference type="InterPro" id="IPR004514">
    <property type="entry name" value="Gln-tRNA-synth"/>
</dbReference>
<dbReference type="GO" id="GO:0005829">
    <property type="term" value="C:cytosol"/>
    <property type="evidence" value="ECO:0007669"/>
    <property type="project" value="TreeGrafter"/>
</dbReference>
<evidence type="ECO:0000256" key="4">
    <source>
        <dbReference type="ARBA" id="ARBA00022741"/>
    </source>
</evidence>
<dbReference type="Gene3D" id="2.40.240.10">
    <property type="entry name" value="Ribosomal Protein L25, Chain P"/>
    <property type="match status" value="2"/>
</dbReference>
<sequence length="547" mass="63491">MSENVALNFVDRLVYEDKENRKIDKVVTRFPPEPNGYLHIGSAYAINISYGIAQKYGGQFNLRFDDTNPMKEDMEYVHAIMEDMAWLGCDYGKEAFFGSDYSKQIFDYAIDLINKGKAYVCDLSMEEMRTYRGTLTEAGKNSPYRDRSPEENLELFKEMQLGLIDEGVRVLRAKIDMESPNLILRDPVIYRVLKEKHYRTGNEWCIYPMYDFAHPIQDYIEGVTHSLCSNEFINHRPLYDWVLSALELKGILPRQIEFGRLNLTGVVTSKRYLKQLVDSGILDGWDDPRLPTIKGLRRRGVTKEAIFDFVNEIGVPKTSTTVDYKMLEHFVRQDLKEKVKCLMMVQNPLKVVITNLEETEYVDVDNHFSNPEFGSRKIPFSKELYIEREDFCEQPPKKFKRLSPGEEVRLRSAYFIKCNEVIKDDQGEVVELRCTYDVATKSGSGFNERKPKGTIHWLSALDATRCTVRLYEDLFLEEPSDDQLIESINMNSKNVYDNALVEGSILNFISQGEKRFQFIRNGYYVVDKLTSNEQLVMNQIVSLKSNF</sequence>
<keyword evidence="4 9" id="KW-0547">Nucleotide-binding</keyword>
<accession>A0A3P7NUI2</accession>
<evidence type="ECO:0000259" key="11">
    <source>
        <dbReference type="Pfam" id="PF03950"/>
    </source>
</evidence>
<dbReference type="Proteomes" id="UP000279029">
    <property type="component" value="Chromosome"/>
</dbReference>
<dbReference type="InterPro" id="IPR020056">
    <property type="entry name" value="Rbsml_bL25/Gln-tRNA_synth_N"/>
</dbReference>
<dbReference type="SUPFAM" id="SSF52374">
    <property type="entry name" value="Nucleotidylyl transferase"/>
    <property type="match status" value="1"/>
</dbReference>
<dbReference type="AlphaFoldDB" id="A0A3P7NUI2"/>
<dbReference type="PANTHER" id="PTHR43097">
    <property type="entry name" value="GLUTAMINE-TRNA LIGASE"/>
    <property type="match status" value="1"/>
</dbReference>
<evidence type="ECO:0000313" key="14">
    <source>
        <dbReference type="Proteomes" id="UP000279029"/>
    </source>
</evidence>
<dbReference type="GO" id="GO:0005524">
    <property type="term" value="F:ATP binding"/>
    <property type="evidence" value="ECO:0007669"/>
    <property type="project" value="UniProtKB-KW"/>
</dbReference>
<evidence type="ECO:0000313" key="13">
    <source>
        <dbReference type="EMBL" id="VDN46804.1"/>
    </source>
</evidence>
<dbReference type="FunFam" id="2.40.240.10:FF:000007">
    <property type="entry name" value="Glutamine--tRNA ligase"/>
    <property type="match status" value="1"/>
</dbReference>
<dbReference type="EMBL" id="LR130778">
    <property type="protein sequence ID" value="VDN46804.1"/>
    <property type="molecule type" value="Genomic_DNA"/>
</dbReference>
<dbReference type="InterPro" id="IPR011035">
    <property type="entry name" value="Ribosomal_bL25/Gln-tRNA_synth"/>
</dbReference>
<evidence type="ECO:0000256" key="8">
    <source>
        <dbReference type="NCBIfam" id="TIGR00440"/>
    </source>
</evidence>
<dbReference type="Gene3D" id="3.40.50.620">
    <property type="entry name" value="HUPs"/>
    <property type="match status" value="1"/>
</dbReference>
<dbReference type="InterPro" id="IPR049437">
    <property type="entry name" value="tRNA-synt_1c_C2"/>
</dbReference>
<keyword evidence="2" id="KW-0963">Cytoplasm</keyword>
<protein>
    <recommendedName>
        <fullName evidence="8">Glutamine--tRNA ligase</fullName>
        <ecNumber evidence="8">6.1.1.18</ecNumber>
    </recommendedName>
</protein>
<dbReference type="OrthoDB" id="9801560at2"/>
<evidence type="ECO:0000256" key="6">
    <source>
        <dbReference type="ARBA" id="ARBA00022917"/>
    </source>
</evidence>
<proteinExistence type="inferred from homology"/>
<dbReference type="Pfam" id="PF20974">
    <property type="entry name" value="tRNA-synt_1c_C2"/>
    <property type="match status" value="1"/>
</dbReference>
<evidence type="ECO:0000256" key="5">
    <source>
        <dbReference type="ARBA" id="ARBA00022840"/>
    </source>
</evidence>
<evidence type="ECO:0000259" key="10">
    <source>
        <dbReference type="Pfam" id="PF00749"/>
    </source>
</evidence>
<evidence type="ECO:0000256" key="7">
    <source>
        <dbReference type="ARBA" id="ARBA00023146"/>
    </source>
</evidence>
<dbReference type="RefSeq" id="WP_125136246.1">
    <property type="nucleotide sequence ID" value="NZ_LR130778.1"/>
</dbReference>
<dbReference type="NCBIfam" id="NF011291">
    <property type="entry name" value="PRK14703.1"/>
    <property type="match status" value="1"/>
</dbReference>
<dbReference type="EC" id="6.1.1.18" evidence="8"/>
<dbReference type="FunFam" id="1.10.1160.10:FF:000001">
    <property type="entry name" value="Glutamine--tRNA ligase"/>
    <property type="match status" value="1"/>
</dbReference>
<feature type="domain" description="Glutamyl/glutaminyl-tRNA synthetase class Ib anti-codon binding" evidence="11">
    <location>
        <begin position="342"/>
        <end position="437"/>
    </location>
</feature>
<dbReference type="InterPro" id="IPR020058">
    <property type="entry name" value="Glu/Gln-tRNA-synth_Ib_cat-dom"/>
</dbReference>
<dbReference type="FunFam" id="3.90.800.10:FF:000001">
    <property type="entry name" value="Glutamine--tRNA ligase"/>
    <property type="match status" value="1"/>
</dbReference>
<dbReference type="InterPro" id="IPR000924">
    <property type="entry name" value="Glu/Gln-tRNA-synth"/>
</dbReference>
<dbReference type="InterPro" id="IPR014729">
    <property type="entry name" value="Rossmann-like_a/b/a_fold"/>
</dbReference>
<dbReference type="SUPFAM" id="SSF50715">
    <property type="entry name" value="Ribosomal protein L25-like"/>
    <property type="match status" value="1"/>
</dbReference>
<dbReference type="Pfam" id="PF00749">
    <property type="entry name" value="tRNA-synt_1c"/>
    <property type="match status" value="1"/>
</dbReference>
<dbReference type="FunFam" id="3.40.50.620:FF:000037">
    <property type="entry name" value="Glutamine--tRNA ligase cytoplasmic"/>
    <property type="match status" value="1"/>
</dbReference>
<dbReference type="PANTHER" id="PTHR43097:SF5">
    <property type="entry name" value="GLUTAMATE--TRNA LIGASE"/>
    <property type="match status" value="1"/>
</dbReference>
<dbReference type="GO" id="GO:0006425">
    <property type="term" value="P:glutaminyl-tRNA aminoacylation"/>
    <property type="evidence" value="ECO:0007669"/>
    <property type="project" value="UniProtKB-UniRule"/>
</dbReference>
<organism evidence="13 14">
    <name type="scientific">Petrocella atlantisensis</name>
    <dbReference type="NCBI Taxonomy" id="2173034"/>
    <lineage>
        <taxon>Bacteria</taxon>
        <taxon>Bacillati</taxon>
        <taxon>Bacillota</taxon>
        <taxon>Clostridia</taxon>
        <taxon>Lachnospirales</taxon>
        <taxon>Vallitaleaceae</taxon>
        <taxon>Petrocella</taxon>
    </lineage>
</organism>
<dbReference type="NCBIfam" id="TIGR00440">
    <property type="entry name" value="glnS"/>
    <property type="match status" value="1"/>
</dbReference>
<evidence type="ECO:0000256" key="3">
    <source>
        <dbReference type="ARBA" id="ARBA00022598"/>
    </source>
</evidence>
<dbReference type="GO" id="GO:0004819">
    <property type="term" value="F:glutamine-tRNA ligase activity"/>
    <property type="evidence" value="ECO:0007669"/>
    <property type="project" value="UniProtKB-UniRule"/>
</dbReference>
<keyword evidence="14" id="KW-1185">Reference proteome</keyword>
<evidence type="ECO:0000259" key="12">
    <source>
        <dbReference type="Pfam" id="PF20974"/>
    </source>
</evidence>